<evidence type="ECO:0000313" key="10">
    <source>
        <dbReference type="EMBL" id="GBD08962.1"/>
    </source>
</evidence>
<feature type="DNA-binding region" description="OmpR/PhoB-type" evidence="7">
    <location>
        <begin position="135"/>
        <end position="234"/>
    </location>
</feature>
<dbReference type="InterPro" id="IPR039420">
    <property type="entry name" value="WalR-like"/>
</dbReference>
<keyword evidence="3" id="KW-0805">Transcription regulation</keyword>
<dbReference type="GO" id="GO:0000976">
    <property type="term" value="F:transcription cis-regulatory region binding"/>
    <property type="evidence" value="ECO:0007669"/>
    <property type="project" value="TreeGrafter"/>
</dbReference>
<dbReference type="SUPFAM" id="SSF52172">
    <property type="entry name" value="CheY-like"/>
    <property type="match status" value="1"/>
</dbReference>
<dbReference type="GO" id="GO:0005829">
    <property type="term" value="C:cytosol"/>
    <property type="evidence" value="ECO:0007669"/>
    <property type="project" value="TreeGrafter"/>
</dbReference>
<evidence type="ECO:0000256" key="7">
    <source>
        <dbReference type="PROSITE-ProRule" id="PRU01091"/>
    </source>
</evidence>
<dbReference type="FunFam" id="3.40.50.2300:FF:000001">
    <property type="entry name" value="DNA-binding response regulator PhoB"/>
    <property type="match status" value="1"/>
</dbReference>
<name>A0A2H5Y6D8_9CHLR</name>
<dbReference type="SMART" id="SM00448">
    <property type="entry name" value="REC"/>
    <property type="match status" value="1"/>
</dbReference>
<keyword evidence="2" id="KW-0902">Two-component regulatory system</keyword>
<dbReference type="Gene3D" id="1.10.10.10">
    <property type="entry name" value="Winged helix-like DNA-binding domain superfamily/Winged helix DNA-binding domain"/>
    <property type="match status" value="1"/>
</dbReference>
<keyword evidence="4 7" id="KW-0238">DNA-binding</keyword>
<evidence type="ECO:0000256" key="6">
    <source>
        <dbReference type="PROSITE-ProRule" id="PRU00169"/>
    </source>
</evidence>
<dbReference type="Proteomes" id="UP000236642">
    <property type="component" value="Unassembled WGS sequence"/>
</dbReference>
<evidence type="ECO:0000259" key="9">
    <source>
        <dbReference type="PROSITE" id="PS51755"/>
    </source>
</evidence>
<evidence type="ECO:0000256" key="3">
    <source>
        <dbReference type="ARBA" id="ARBA00023015"/>
    </source>
</evidence>
<dbReference type="InterPro" id="IPR001789">
    <property type="entry name" value="Sig_transdc_resp-reg_receiver"/>
</dbReference>
<dbReference type="InterPro" id="IPR016032">
    <property type="entry name" value="Sig_transdc_resp-reg_C-effctor"/>
</dbReference>
<dbReference type="GO" id="GO:0000156">
    <property type="term" value="F:phosphorelay response regulator activity"/>
    <property type="evidence" value="ECO:0007669"/>
    <property type="project" value="TreeGrafter"/>
</dbReference>
<comment type="caution">
    <text evidence="10">The sequence shown here is derived from an EMBL/GenBank/DDBJ whole genome shotgun (WGS) entry which is preliminary data.</text>
</comment>
<sequence length="236" mass="26712">MILVRGAEAVKTILLVEDEPRMRQVVRAYLEQAGFQVIAVGDGPSALHAFRREQPDLIVLDLMLPGMDGFEICRTIRRESGVPIIILTARVEEEDRVVGLELGADDYITKPFSPRELVARVRAVLRRAQGEVSPPAVIRIGDLTIDLERREVRVGEREVHLTPTEFELLATMARHPGRVFTRLQLLERIQGVAYEGYERTIDAHIKNLRQKIEPDPKNPQYVLTVYGVGYKLRAAD</sequence>
<dbReference type="FunFam" id="1.10.10.10:FF:000018">
    <property type="entry name" value="DNA-binding response regulator ResD"/>
    <property type="match status" value="1"/>
</dbReference>
<evidence type="ECO:0000256" key="4">
    <source>
        <dbReference type="ARBA" id="ARBA00023125"/>
    </source>
</evidence>
<dbReference type="InterPro" id="IPR036388">
    <property type="entry name" value="WH-like_DNA-bd_sf"/>
</dbReference>
<feature type="domain" description="OmpR/PhoB-type" evidence="9">
    <location>
        <begin position="135"/>
        <end position="234"/>
    </location>
</feature>
<dbReference type="Gene3D" id="6.10.250.690">
    <property type="match status" value="1"/>
</dbReference>
<dbReference type="EMBL" id="BEHY01000022">
    <property type="protein sequence ID" value="GBD08962.1"/>
    <property type="molecule type" value="Genomic_DNA"/>
</dbReference>
<protein>
    <submittedName>
        <fullName evidence="10">Alkaline phosphatase synthesis transcriptional regulatory protein SphR</fullName>
    </submittedName>
</protein>
<dbReference type="SUPFAM" id="SSF46894">
    <property type="entry name" value="C-terminal effector domain of the bipartite response regulators"/>
    <property type="match status" value="1"/>
</dbReference>
<dbReference type="Gene3D" id="3.40.50.2300">
    <property type="match status" value="1"/>
</dbReference>
<dbReference type="PROSITE" id="PS50110">
    <property type="entry name" value="RESPONSE_REGULATORY"/>
    <property type="match status" value="1"/>
</dbReference>
<feature type="domain" description="Response regulatory" evidence="8">
    <location>
        <begin position="12"/>
        <end position="125"/>
    </location>
</feature>
<dbReference type="PANTHER" id="PTHR48111">
    <property type="entry name" value="REGULATOR OF RPOS"/>
    <property type="match status" value="1"/>
</dbReference>
<dbReference type="SMART" id="SM00862">
    <property type="entry name" value="Trans_reg_C"/>
    <property type="match status" value="1"/>
</dbReference>
<dbReference type="GO" id="GO:0032993">
    <property type="term" value="C:protein-DNA complex"/>
    <property type="evidence" value="ECO:0007669"/>
    <property type="project" value="TreeGrafter"/>
</dbReference>
<keyword evidence="1 6" id="KW-0597">Phosphoprotein</keyword>
<gene>
    <name evidence="10" type="primary">sphR</name>
    <name evidence="10" type="ORF">HRbin22_01209</name>
</gene>
<dbReference type="CDD" id="cd00383">
    <property type="entry name" value="trans_reg_C"/>
    <property type="match status" value="1"/>
</dbReference>
<keyword evidence="5" id="KW-0804">Transcription</keyword>
<evidence type="ECO:0000256" key="1">
    <source>
        <dbReference type="ARBA" id="ARBA00022553"/>
    </source>
</evidence>
<dbReference type="Pfam" id="PF00072">
    <property type="entry name" value="Response_reg"/>
    <property type="match status" value="1"/>
</dbReference>
<proteinExistence type="predicted"/>
<accession>A0A2H5Y6D8</accession>
<evidence type="ECO:0000313" key="11">
    <source>
        <dbReference type="Proteomes" id="UP000236642"/>
    </source>
</evidence>
<evidence type="ECO:0000259" key="8">
    <source>
        <dbReference type="PROSITE" id="PS50110"/>
    </source>
</evidence>
<dbReference type="PANTHER" id="PTHR48111:SF4">
    <property type="entry name" value="DNA-BINDING DUAL TRANSCRIPTIONAL REGULATOR OMPR"/>
    <property type="match status" value="1"/>
</dbReference>
<evidence type="ECO:0000256" key="2">
    <source>
        <dbReference type="ARBA" id="ARBA00023012"/>
    </source>
</evidence>
<dbReference type="AlphaFoldDB" id="A0A2H5Y6D8"/>
<dbReference type="GO" id="GO:0006355">
    <property type="term" value="P:regulation of DNA-templated transcription"/>
    <property type="evidence" value="ECO:0007669"/>
    <property type="project" value="InterPro"/>
</dbReference>
<dbReference type="PROSITE" id="PS51755">
    <property type="entry name" value="OMPR_PHOB"/>
    <property type="match status" value="1"/>
</dbReference>
<dbReference type="InterPro" id="IPR001867">
    <property type="entry name" value="OmpR/PhoB-type_DNA-bd"/>
</dbReference>
<evidence type="ECO:0000256" key="5">
    <source>
        <dbReference type="ARBA" id="ARBA00023163"/>
    </source>
</evidence>
<reference evidence="11" key="1">
    <citation type="submission" date="2017-09" db="EMBL/GenBank/DDBJ databases">
        <title>Metaegenomics of thermophilic ammonia-oxidizing enrichment culture.</title>
        <authorList>
            <person name="Kato S."/>
            <person name="Suzuki K."/>
        </authorList>
    </citation>
    <scope>NUCLEOTIDE SEQUENCE [LARGE SCALE GENOMIC DNA]</scope>
</reference>
<dbReference type="Pfam" id="PF00486">
    <property type="entry name" value="Trans_reg_C"/>
    <property type="match status" value="1"/>
</dbReference>
<dbReference type="InterPro" id="IPR011006">
    <property type="entry name" value="CheY-like_superfamily"/>
</dbReference>
<feature type="modified residue" description="4-aspartylphosphate" evidence="6">
    <location>
        <position position="61"/>
    </location>
</feature>
<organism evidence="10 11">
    <name type="scientific">Candidatus Thermoflexus japonica</name>
    <dbReference type="NCBI Taxonomy" id="2035417"/>
    <lineage>
        <taxon>Bacteria</taxon>
        <taxon>Bacillati</taxon>
        <taxon>Chloroflexota</taxon>
        <taxon>Thermoflexia</taxon>
        <taxon>Thermoflexales</taxon>
        <taxon>Thermoflexaceae</taxon>
        <taxon>Thermoflexus</taxon>
    </lineage>
</organism>